<comment type="caution">
    <text evidence="1">The sequence shown here is derived from an EMBL/GenBank/DDBJ whole genome shotgun (WGS) entry which is preliminary data.</text>
</comment>
<name>A0A1E3SSX5_9MYCO</name>
<dbReference type="Proteomes" id="UP000094224">
    <property type="component" value="Unassembled WGS sequence"/>
</dbReference>
<dbReference type="Gene3D" id="3.40.50.11310">
    <property type="entry name" value="Bacterial phosphonate metabolism protein PhnH"/>
    <property type="match status" value="1"/>
</dbReference>
<proteinExistence type="predicted"/>
<keyword evidence="2" id="KW-1185">Reference proteome</keyword>
<dbReference type="SUPFAM" id="SSF159709">
    <property type="entry name" value="PhnH-like"/>
    <property type="match status" value="1"/>
</dbReference>
<evidence type="ECO:0000313" key="2">
    <source>
        <dbReference type="Proteomes" id="UP000094224"/>
    </source>
</evidence>
<accession>A0A1E3SSX5</accession>
<dbReference type="NCBIfam" id="TIGR03292">
    <property type="entry name" value="PhnH_redo"/>
    <property type="match status" value="1"/>
</dbReference>
<keyword evidence="1" id="KW-0456">Lyase</keyword>
<evidence type="ECO:0000313" key="1">
    <source>
        <dbReference type="EMBL" id="ODR05260.1"/>
    </source>
</evidence>
<organism evidence="1 2">
    <name type="scientific">Mycobacterium sherrisii</name>
    <dbReference type="NCBI Taxonomy" id="243061"/>
    <lineage>
        <taxon>Bacteria</taxon>
        <taxon>Bacillati</taxon>
        <taxon>Actinomycetota</taxon>
        <taxon>Actinomycetes</taxon>
        <taxon>Mycobacteriales</taxon>
        <taxon>Mycobacteriaceae</taxon>
        <taxon>Mycobacterium</taxon>
        <taxon>Mycobacterium simiae complex</taxon>
    </lineage>
</organism>
<dbReference type="GO" id="GO:0019634">
    <property type="term" value="P:organic phosphonate metabolic process"/>
    <property type="evidence" value="ECO:0007669"/>
    <property type="project" value="InterPro"/>
</dbReference>
<dbReference type="AlphaFoldDB" id="A0A1E3SSX5"/>
<dbReference type="Pfam" id="PF05845">
    <property type="entry name" value="PhnH"/>
    <property type="match status" value="1"/>
</dbReference>
<dbReference type="InterPro" id="IPR008772">
    <property type="entry name" value="Phosphonate_metab_PhnH"/>
</dbReference>
<dbReference type="STRING" id="243061.AWC25_16380"/>
<dbReference type="RefSeq" id="WP_069401054.1">
    <property type="nucleotide sequence ID" value="NZ_MIHC01000024.1"/>
</dbReference>
<dbReference type="GO" id="GO:0016829">
    <property type="term" value="F:lyase activity"/>
    <property type="evidence" value="ECO:0007669"/>
    <property type="project" value="UniProtKB-KW"/>
</dbReference>
<gene>
    <name evidence="1" type="ORF">BHQ21_14920</name>
</gene>
<sequence>MTAQTVTALPAAQSQQVFRAMLEALARPGIPMPLPREPLSMLAPAVVPVVALADLSTGVCVLEREGERWAEAVGTATSAPTWPAEMARLVCAVRPIDVAELRGFARGSAYAPEDGALVALGVPDVQGGPRRWTLSGPGIRDAARLAPRGLPDGFVAARADAVAAYPAGIDILLVTDDGRVVGLPRTTTITEEN</sequence>
<dbReference type="EMBL" id="MIHC01000024">
    <property type="protein sequence ID" value="ODR05260.1"/>
    <property type="molecule type" value="Genomic_DNA"/>
</dbReference>
<dbReference type="InterPro" id="IPR038058">
    <property type="entry name" value="PhnH-like_sp"/>
</dbReference>
<reference evidence="2" key="1">
    <citation type="submission" date="2016-09" db="EMBL/GenBank/DDBJ databases">
        <authorList>
            <person name="Greninger A.L."/>
            <person name="Jerome K.R."/>
            <person name="Mcnair B."/>
            <person name="Wallis C."/>
            <person name="Fang F."/>
        </authorList>
    </citation>
    <scope>NUCLEOTIDE SEQUENCE [LARGE SCALE GENOMIC DNA]</scope>
    <source>
        <strain evidence="2">BC1_M4</strain>
    </source>
</reference>
<protein>
    <submittedName>
        <fullName evidence="1">Phosphonate C-P lyase system protein PhnH</fullName>
    </submittedName>
</protein>